<dbReference type="Pfam" id="PF03364">
    <property type="entry name" value="Polyketide_cyc"/>
    <property type="match status" value="1"/>
</dbReference>
<dbReference type="AlphaFoldDB" id="A0A068NPG4"/>
<accession>A0A068NPG4</accession>
<gene>
    <name evidence="2" type="ORF">OP10G_2080</name>
</gene>
<dbReference type="SUPFAM" id="SSF55961">
    <property type="entry name" value="Bet v1-like"/>
    <property type="match status" value="1"/>
</dbReference>
<evidence type="ECO:0000313" key="3">
    <source>
        <dbReference type="Proteomes" id="UP000027982"/>
    </source>
</evidence>
<dbReference type="Gene3D" id="3.30.530.20">
    <property type="match status" value="1"/>
</dbReference>
<protein>
    <submittedName>
        <fullName evidence="2">Polyketide cyclase/dehydrase superfamily</fullName>
    </submittedName>
</protein>
<sequence length="146" mass="16970">MPTVETTVWINAPLAKVYAIAKNSEAYPEYMKDVKSVTPVERDETRFVADWVGIVPTFGLKVRWRQEEIWDDTTHSSRFRQIEGDYDQLEGTWSFREENGGTRFDQHLDYEYNVPTLGPLVKKVILSVVQKNLENINEAFRLKAEA</sequence>
<dbReference type="eggNOG" id="COG2867">
    <property type="taxonomic scope" value="Bacteria"/>
</dbReference>
<evidence type="ECO:0000313" key="2">
    <source>
        <dbReference type="EMBL" id="AIE85448.1"/>
    </source>
</evidence>
<dbReference type="HOGENOM" id="CLU_137983_1_0_0"/>
<evidence type="ECO:0000259" key="1">
    <source>
        <dbReference type="Pfam" id="PF03364"/>
    </source>
</evidence>
<dbReference type="EMBL" id="CP007139">
    <property type="protein sequence ID" value="AIE85448.1"/>
    <property type="molecule type" value="Genomic_DNA"/>
</dbReference>
<dbReference type="InterPro" id="IPR023393">
    <property type="entry name" value="START-like_dom_sf"/>
</dbReference>
<dbReference type="InterPro" id="IPR005031">
    <property type="entry name" value="COQ10_START"/>
</dbReference>
<feature type="domain" description="Coenzyme Q-binding protein COQ10 START" evidence="1">
    <location>
        <begin position="10"/>
        <end position="135"/>
    </location>
</feature>
<dbReference type="RefSeq" id="WP_025225980.1">
    <property type="nucleotide sequence ID" value="NZ_CP007139.1"/>
</dbReference>
<name>A0A068NPG4_FIMGI</name>
<dbReference type="KEGG" id="fgi:OP10G_2080"/>
<reference evidence="2 3" key="1">
    <citation type="journal article" date="2014" name="PLoS ONE">
        <title>The first complete genome sequence of the class fimbriimonadia in the phylum armatimonadetes.</title>
        <authorList>
            <person name="Hu Z.Y."/>
            <person name="Wang Y.Z."/>
            <person name="Im W.T."/>
            <person name="Wang S.Y."/>
            <person name="Zhao G.P."/>
            <person name="Zheng H.J."/>
            <person name="Quan Z.X."/>
        </authorList>
    </citation>
    <scope>NUCLEOTIDE SEQUENCE [LARGE SCALE GENOMIC DNA]</scope>
    <source>
        <strain evidence="2">Gsoil 348</strain>
    </source>
</reference>
<dbReference type="OrthoDB" id="9795669at2"/>
<proteinExistence type="predicted"/>
<dbReference type="STRING" id="661478.OP10G_2080"/>
<keyword evidence="3" id="KW-1185">Reference proteome</keyword>
<organism evidence="2 3">
    <name type="scientific">Fimbriimonas ginsengisoli Gsoil 348</name>
    <dbReference type="NCBI Taxonomy" id="661478"/>
    <lineage>
        <taxon>Bacteria</taxon>
        <taxon>Bacillati</taxon>
        <taxon>Armatimonadota</taxon>
        <taxon>Fimbriimonadia</taxon>
        <taxon>Fimbriimonadales</taxon>
        <taxon>Fimbriimonadaceae</taxon>
        <taxon>Fimbriimonas</taxon>
    </lineage>
</organism>
<dbReference type="Proteomes" id="UP000027982">
    <property type="component" value="Chromosome"/>
</dbReference>